<reference evidence="1 2" key="1">
    <citation type="submission" date="2016-07" db="EMBL/GenBank/DDBJ databases">
        <title>Draft genome of the white-rot fungus Obba rivulosa 3A-2.</title>
        <authorList>
            <consortium name="DOE Joint Genome Institute"/>
            <person name="Miettinen O."/>
            <person name="Riley R."/>
            <person name="Acob R."/>
            <person name="Barry K."/>
            <person name="Cullen D."/>
            <person name="De Vries R."/>
            <person name="Hainaut M."/>
            <person name="Hatakka A."/>
            <person name="Henrissat B."/>
            <person name="Hilden K."/>
            <person name="Kuo R."/>
            <person name="Labutti K."/>
            <person name="Lipzen A."/>
            <person name="Makela M.R."/>
            <person name="Sandor L."/>
            <person name="Spatafora J.W."/>
            <person name="Grigoriev I.V."/>
            <person name="Hibbett D.S."/>
        </authorList>
    </citation>
    <scope>NUCLEOTIDE SEQUENCE [LARGE SCALE GENOMIC DNA]</scope>
    <source>
        <strain evidence="1 2">3A-2</strain>
    </source>
</reference>
<organism evidence="1 2">
    <name type="scientific">Obba rivulosa</name>
    <dbReference type="NCBI Taxonomy" id="1052685"/>
    <lineage>
        <taxon>Eukaryota</taxon>
        <taxon>Fungi</taxon>
        <taxon>Dikarya</taxon>
        <taxon>Basidiomycota</taxon>
        <taxon>Agaricomycotina</taxon>
        <taxon>Agaricomycetes</taxon>
        <taxon>Polyporales</taxon>
        <taxon>Gelatoporiaceae</taxon>
        <taxon>Obba</taxon>
    </lineage>
</organism>
<dbReference type="EMBL" id="KV722334">
    <property type="protein sequence ID" value="OCH95755.1"/>
    <property type="molecule type" value="Genomic_DNA"/>
</dbReference>
<dbReference type="Proteomes" id="UP000250043">
    <property type="component" value="Unassembled WGS sequence"/>
</dbReference>
<dbReference type="AlphaFoldDB" id="A0A8E2DTV3"/>
<proteinExistence type="predicted"/>
<evidence type="ECO:0000313" key="1">
    <source>
        <dbReference type="EMBL" id="OCH95755.1"/>
    </source>
</evidence>
<evidence type="ECO:0000313" key="2">
    <source>
        <dbReference type="Proteomes" id="UP000250043"/>
    </source>
</evidence>
<keyword evidence="2" id="KW-1185">Reference proteome</keyword>
<sequence length="71" mass="7749">MHAQRGVTWPSGAAREAGALASPLALRNVCGTEAYMEECTRTGLDLRWWCATKDPGATRRIREARGAMCVL</sequence>
<gene>
    <name evidence="1" type="ORF">OBBRIDRAFT_787961</name>
</gene>
<protein>
    <submittedName>
        <fullName evidence="1">Uncharacterized protein</fullName>
    </submittedName>
</protein>
<name>A0A8E2DTV3_9APHY</name>
<accession>A0A8E2DTV3</accession>